<dbReference type="EMBL" id="BSDI01000059">
    <property type="protein sequence ID" value="GLI02332.1"/>
    <property type="molecule type" value="Genomic_DNA"/>
</dbReference>
<gene>
    <name evidence="1" type="ORF">Pa4123_76100</name>
</gene>
<name>A0ABQ5R871_9ACTN</name>
<keyword evidence="2" id="KW-1185">Reference proteome</keyword>
<sequence length="158" mass="17926">MIPSGAFQPSSQYRDSEKADFDLWRNIMREFSEELLGNPEHSGYERPVDYMNEPFLTLDGAREDGRLTVSLLGVGLDALTLWDEILTVAVFEAPLFDHLRRGFVRVNDEGTIAVRDKTIETRPFTWPEIRGLIEGRRLAPAGASCLHLAWQHRDALLG</sequence>
<dbReference type="RefSeq" id="WP_281903824.1">
    <property type="nucleotide sequence ID" value="NZ_BSDI01000059.1"/>
</dbReference>
<evidence type="ECO:0000313" key="1">
    <source>
        <dbReference type="EMBL" id="GLI02332.1"/>
    </source>
</evidence>
<evidence type="ECO:0008006" key="3">
    <source>
        <dbReference type="Google" id="ProtNLM"/>
    </source>
</evidence>
<evidence type="ECO:0000313" key="2">
    <source>
        <dbReference type="Proteomes" id="UP001144280"/>
    </source>
</evidence>
<protein>
    <recommendedName>
        <fullName evidence="3">Transcriptional regulator</fullName>
    </recommendedName>
</protein>
<accession>A0ABQ5R871</accession>
<comment type="caution">
    <text evidence="1">The sequence shown here is derived from an EMBL/GenBank/DDBJ whole genome shotgun (WGS) entry which is preliminary data.</text>
</comment>
<proteinExistence type="predicted"/>
<dbReference type="Proteomes" id="UP001144280">
    <property type="component" value="Unassembled WGS sequence"/>
</dbReference>
<organism evidence="1 2">
    <name type="scientific">Phytohabitans aurantiacus</name>
    <dbReference type="NCBI Taxonomy" id="3016789"/>
    <lineage>
        <taxon>Bacteria</taxon>
        <taxon>Bacillati</taxon>
        <taxon>Actinomycetota</taxon>
        <taxon>Actinomycetes</taxon>
        <taxon>Micromonosporales</taxon>
        <taxon>Micromonosporaceae</taxon>
    </lineage>
</organism>
<reference evidence="1" key="1">
    <citation type="submission" date="2022-12" db="EMBL/GenBank/DDBJ databases">
        <title>New Phytohabitans aurantiacus sp. RD004123 nov., an actinomycete isolated from soil.</title>
        <authorList>
            <person name="Triningsih D.W."/>
            <person name="Harunari E."/>
            <person name="Igarashi Y."/>
        </authorList>
    </citation>
    <scope>NUCLEOTIDE SEQUENCE</scope>
    <source>
        <strain evidence="1">RD004123</strain>
    </source>
</reference>